<dbReference type="Pfam" id="PF07967">
    <property type="entry name" value="zf-C3HC"/>
    <property type="match status" value="1"/>
</dbReference>
<dbReference type="AlphaFoldDB" id="A0A9W4GGB5"/>
<organism evidence="9 10">
    <name type="scientific">Blumeria graminis f. sp. triticale</name>
    <dbReference type="NCBI Taxonomy" id="1689686"/>
    <lineage>
        <taxon>Eukaryota</taxon>
        <taxon>Fungi</taxon>
        <taxon>Dikarya</taxon>
        <taxon>Ascomycota</taxon>
        <taxon>Pezizomycotina</taxon>
        <taxon>Leotiomycetes</taxon>
        <taxon>Erysiphales</taxon>
        <taxon>Erysiphaceae</taxon>
        <taxon>Blumeria</taxon>
    </lineage>
</organism>
<evidence type="ECO:0000256" key="4">
    <source>
        <dbReference type="ARBA" id="ARBA00022833"/>
    </source>
</evidence>
<protein>
    <submittedName>
        <fullName evidence="9">BgTH12-06188</fullName>
    </submittedName>
</protein>
<gene>
    <name evidence="9" type="ORF">BGTH12_LOCUS5817</name>
</gene>
<dbReference type="Pfam" id="PF08600">
    <property type="entry name" value="NuBaID_C"/>
    <property type="match status" value="1"/>
</dbReference>
<feature type="domain" description="NuBaID C-terminal" evidence="8">
    <location>
        <begin position="274"/>
        <end position="375"/>
    </location>
</feature>
<dbReference type="EMBL" id="CAJHIT010000008">
    <property type="protein sequence ID" value="CAD6504459.1"/>
    <property type="molecule type" value="Genomic_DNA"/>
</dbReference>
<feature type="region of interest" description="Disordered" evidence="6">
    <location>
        <begin position="11"/>
        <end position="31"/>
    </location>
</feature>
<dbReference type="InterPro" id="IPR012935">
    <property type="entry name" value="NuBaID_N"/>
</dbReference>
<keyword evidence="4" id="KW-0862">Zinc</keyword>
<sequence length="448" mass="51186">MQTTKRKFNALLNSIGSRPSSSSKDSKDLLQTRSKISPLSEELLSKKRRVSASASNQGLQRLEVSGLIPLSSDQDIRLMHSKVTINSGESLKYAPWDRDEFLKRLQSFSNISYWTPKPPRVNEVQWAKRGWICQKFERVRCCSCNVEIIVKLNRKEVDGKEQPVYVAHAIEDELVNKYVDLIVSSHHEDCLWRKRGCDDSIFKLPLHHPATVLVDLKQRYEELKASGQHLPYLHNLRLPDAFDLERTIQQLPSDFLCSPNKSDQINTTEVDRVAFAMALAGWQGHRHVQFGLQVTSASCQACFRVLGLWIFRSKEMNEAGEELLGATMNCLDVVGEHRAYCPWRNPASQNGYKIDEPRSDALPGWKIVLRVINNEVLLSKQQVQTTMAPRRIGESYDESNDVDTSSTRSAKDKEIKSRLMRVRSLFDPSSARKNIKNGLRHRVKQTNT</sequence>
<comment type="caution">
    <text evidence="9">The sequence shown here is derived from an EMBL/GenBank/DDBJ whole genome shotgun (WGS) entry which is preliminary data.</text>
</comment>
<evidence type="ECO:0000256" key="3">
    <source>
        <dbReference type="ARBA" id="ARBA00022771"/>
    </source>
</evidence>
<feature type="region of interest" description="Disordered" evidence="6">
    <location>
        <begin position="389"/>
        <end position="414"/>
    </location>
</feature>
<evidence type="ECO:0000256" key="5">
    <source>
        <dbReference type="ARBA" id="ARBA00023242"/>
    </source>
</evidence>
<evidence type="ECO:0000313" key="10">
    <source>
        <dbReference type="Proteomes" id="UP000683417"/>
    </source>
</evidence>
<keyword evidence="3" id="KW-0863">Zinc-finger</keyword>
<dbReference type="Proteomes" id="UP000683417">
    <property type="component" value="Unassembled WGS sequence"/>
</dbReference>
<comment type="subcellular location">
    <subcellularLocation>
        <location evidence="1">Nucleus</location>
    </subcellularLocation>
</comment>
<keyword evidence="5" id="KW-0539">Nucleus</keyword>
<accession>A0A9W4GGB5</accession>
<dbReference type="PANTHER" id="PTHR15835:SF6">
    <property type="entry name" value="ZINC FINGER C3HC-TYPE PROTEIN 1"/>
    <property type="match status" value="1"/>
</dbReference>
<evidence type="ECO:0000259" key="7">
    <source>
        <dbReference type="Pfam" id="PF07967"/>
    </source>
</evidence>
<dbReference type="GO" id="GO:0005634">
    <property type="term" value="C:nucleus"/>
    <property type="evidence" value="ECO:0007669"/>
    <property type="project" value="UniProtKB-SubCell"/>
</dbReference>
<evidence type="ECO:0000256" key="6">
    <source>
        <dbReference type="SAM" id="MobiDB-lite"/>
    </source>
</evidence>
<evidence type="ECO:0000313" key="9">
    <source>
        <dbReference type="EMBL" id="CAD6504459.1"/>
    </source>
</evidence>
<reference evidence="9" key="1">
    <citation type="submission" date="2020-10" db="EMBL/GenBank/DDBJ databases">
        <authorList>
            <person name="Muller C M."/>
        </authorList>
    </citation>
    <scope>NUCLEOTIDE SEQUENCE</scope>
    <source>
        <strain evidence="9">THUN-12</strain>
    </source>
</reference>
<keyword evidence="2" id="KW-0479">Metal-binding</keyword>
<dbReference type="PANTHER" id="PTHR15835">
    <property type="entry name" value="NUCLEAR-INTERACTING PARTNER OF ALK"/>
    <property type="match status" value="1"/>
</dbReference>
<evidence type="ECO:0000256" key="1">
    <source>
        <dbReference type="ARBA" id="ARBA00004123"/>
    </source>
</evidence>
<proteinExistence type="predicted"/>
<dbReference type="InterPro" id="IPR013909">
    <property type="entry name" value="NuBaID_C"/>
</dbReference>
<evidence type="ECO:0000256" key="2">
    <source>
        <dbReference type="ARBA" id="ARBA00022723"/>
    </source>
</evidence>
<feature type="domain" description="C3HC-type" evidence="7">
    <location>
        <begin position="95"/>
        <end position="233"/>
    </location>
</feature>
<dbReference type="GO" id="GO:0008270">
    <property type="term" value="F:zinc ion binding"/>
    <property type="evidence" value="ECO:0007669"/>
    <property type="project" value="UniProtKB-KW"/>
</dbReference>
<name>A0A9W4GGB5_BLUGR</name>
<evidence type="ECO:0000259" key="8">
    <source>
        <dbReference type="Pfam" id="PF08600"/>
    </source>
</evidence>